<keyword evidence="1" id="KW-1133">Transmembrane helix</keyword>
<dbReference type="AlphaFoldDB" id="A0A841EVX0"/>
<organism evidence="2 3">
    <name type="scientific">Arcicella rosea</name>
    <dbReference type="NCBI Taxonomy" id="502909"/>
    <lineage>
        <taxon>Bacteria</taxon>
        <taxon>Pseudomonadati</taxon>
        <taxon>Bacteroidota</taxon>
        <taxon>Cytophagia</taxon>
        <taxon>Cytophagales</taxon>
        <taxon>Flectobacillaceae</taxon>
        <taxon>Arcicella</taxon>
    </lineage>
</organism>
<proteinExistence type="predicted"/>
<sequence>MKDKIGFNIVFAIIAFPIGLGLLREFDFHSFVFRNPALGFIYLTTFVFSLFMTFKKKKDETEK</sequence>
<feature type="transmembrane region" description="Helical" evidence="1">
    <location>
        <begin position="35"/>
        <end position="54"/>
    </location>
</feature>
<evidence type="ECO:0000313" key="2">
    <source>
        <dbReference type="EMBL" id="MBB6005213.1"/>
    </source>
</evidence>
<keyword evidence="1" id="KW-0812">Transmembrane</keyword>
<evidence type="ECO:0000256" key="1">
    <source>
        <dbReference type="SAM" id="Phobius"/>
    </source>
</evidence>
<protein>
    <submittedName>
        <fullName evidence="2">Uncharacterized protein</fullName>
    </submittedName>
</protein>
<dbReference type="RefSeq" id="WP_184136832.1">
    <property type="nucleotide sequence ID" value="NZ_JACHKT010000038.1"/>
</dbReference>
<gene>
    <name evidence="2" type="ORF">HNP25_003885</name>
</gene>
<dbReference type="Proteomes" id="UP000524404">
    <property type="component" value="Unassembled WGS sequence"/>
</dbReference>
<name>A0A841EVX0_9BACT</name>
<comment type="caution">
    <text evidence="2">The sequence shown here is derived from an EMBL/GenBank/DDBJ whole genome shotgun (WGS) entry which is preliminary data.</text>
</comment>
<accession>A0A841EVX0</accession>
<feature type="transmembrane region" description="Helical" evidence="1">
    <location>
        <begin position="5"/>
        <end position="23"/>
    </location>
</feature>
<reference evidence="2 3" key="1">
    <citation type="submission" date="2020-08" db="EMBL/GenBank/DDBJ databases">
        <title>Functional genomics of gut bacteria from endangered species of beetles.</title>
        <authorList>
            <person name="Carlos-Shanley C."/>
        </authorList>
    </citation>
    <scope>NUCLEOTIDE SEQUENCE [LARGE SCALE GENOMIC DNA]</scope>
    <source>
        <strain evidence="2 3">S00070</strain>
    </source>
</reference>
<keyword evidence="1" id="KW-0472">Membrane</keyword>
<dbReference type="EMBL" id="JACHKT010000038">
    <property type="protein sequence ID" value="MBB6005213.1"/>
    <property type="molecule type" value="Genomic_DNA"/>
</dbReference>
<evidence type="ECO:0000313" key="3">
    <source>
        <dbReference type="Proteomes" id="UP000524404"/>
    </source>
</evidence>
<keyword evidence="3" id="KW-1185">Reference proteome</keyword>